<keyword evidence="1" id="KW-0732">Signal</keyword>
<dbReference type="Proteomes" id="UP000661607">
    <property type="component" value="Unassembled WGS sequence"/>
</dbReference>
<reference evidence="3 4" key="1">
    <citation type="submission" date="2020-10" db="EMBL/GenBank/DDBJ databases">
        <title>Sequencing the genomes of 1000 actinobacteria strains.</title>
        <authorList>
            <person name="Klenk H.-P."/>
        </authorList>
    </citation>
    <scope>NUCLEOTIDE SEQUENCE [LARGE SCALE GENOMIC DNA]</scope>
    <source>
        <strain evidence="3 4">DSM 43748</strain>
    </source>
</reference>
<proteinExistence type="predicted"/>
<evidence type="ECO:0000313" key="4">
    <source>
        <dbReference type="Proteomes" id="UP000661607"/>
    </source>
</evidence>
<feature type="signal peptide" evidence="1">
    <location>
        <begin position="1"/>
        <end position="25"/>
    </location>
</feature>
<keyword evidence="4" id="KW-1185">Reference proteome</keyword>
<dbReference type="Pfam" id="PF08239">
    <property type="entry name" value="SH3_3"/>
    <property type="match status" value="1"/>
</dbReference>
<evidence type="ECO:0000313" key="3">
    <source>
        <dbReference type="EMBL" id="MBE1559443.1"/>
    </source>
</evidence>
<dbReference type="Gene3D" id="2.30.30.40">
    <property type="entry name" value="SH3 Domains"/>
    <property type="match status" value="1"/>
</dbReference>
<accession>A0ABR9KBQ7</accession>
<dbReference type="RefSeq" id="WP_192774720.1">
    <property type="nucleotide sequence ID" value="NZ_BAAASY010000001.1"/>
</dbReference>
<comment type="caution">
    <text evidence="3">The sequence shown here is derived from an EMBL/GenBank/DDBJ whole genome shotgun (WGS) entry which is preliminary data.</text>
</comment>
<gene>
    <name evidence="3" type="ORF">H4W81_002222</name>
</gene>
<sequence>MRGRICFTGAILLAVTGLSAGPAQAAPTCVYVVDPPYPADLWVRSGPGTQYEQVDDVAFGATVEGTCRTSGDWTAVWGSNGFHGWAYSAYLDEIG</sequence>
<feature type="chain" id="PRO_5045400916" evidence="1">
    <location>
        <begin position="26"/>
        <end position="95"/>
    </location>
</feature>
<protein>
    <submittedName>
        <fullName evidence="3">Uncharacterized protein YraI</fullName>
    </submittedName>
</protein>
<evidence type="ECO:0000256" key="1">
    <source>
        <dbReference type="SAM" id="SignalP"/>
    </source>
</evidence>
<dbReference type="EMBL" id="JADBEF010000001">
    <property type="protein sequence ID" value="MBE1559443.1"/>
    <property type="molecule type" value="Genomic_DNA"/>
</dbReference>
<feature type="domain" description="SH3b" evidence="2">
    <location>
        <begin position="43"/>
        <end position="92"/>
    </location>
</feature>
<evidence type="ECO:0000259" key="2">
    <source>
        <dbReference type="Pfam" id="PF08239"/>
    </source>
</evidence>
<organism evidence="3 4">
    <name type="scientific">Nonomuraea africana</name>
    <dbReference type="NCBI Taxonomy" id="46171"/>
    <lineage>
        <taxon>Bacteria</taxon>
        <taxon>Bacillati</taxon>
        <taxon>Actinomycetota</taxon>
        <taxon>Actinomycetes</taxon>
        <taxon>Streptosporangiales</taxon>
        <taxon>Streptosporangiaceae</taxon>
        <taxon>Nonomuraea</taxon>
    </lineage>
</organism>
<dbReference type="InterPro" id="IPR003646">
    <property type="entry name" value="SH3-like_bac-type"/>
</dbReference>
<name>A0ABR9KBQ7_9ACTN</name>